<dbReference type="Pfam" id="PF00732">
    <property type="entry name" value="GMC_oxred_N"/>
    <property type="match status" value="1"/>
</dbReference>
<gene>
    <name evidence="9" type="primary">betA_3</name>
    <name evidence="9" type="ORF">GCM10023320_75490</name>
</gene>
<dbReference type="Gene3D" id="3.50.50.60">
    <property type="entry name" value="FAD/NAD(P)-binding domain"/>
    <property type="match status" value="1"/>
</dbReference>
<evidence type="ECO:0000256" key="4">
    <source>
        <dbReference type="ARBA" id="ARBA00022827"/>
    </source>
</evidence>
<proteinExistence type="inferred from homology"/>
<reference evidence="10" key="1">
    <citation type="journal article" date="2019" name="Int. J. Syst. Evol. Microbiol.">
        <title>The Global Catalogue of Microorganisms (GCM) 10K type strain sequencing project: providing services to taxonomists for standard genome sequencing and annotation.</title>
        <authorList>
            <consortium name="The Broad Institute Genomics Platform"/>
            <consortium name="The Broad Institute Genome Sequencing Center for Infectious Disease"/>
            <person name="Wu L."/>
            <person name="Ma J."/>
        </authorList>
    </citation>
    <scope>NUCLEOTIDE SEQUENCE [LARGE SCALE GENOMIC DNA]</scope>
    <source>
        <strain evidence="10">JCM 18302</strain>
    </source>
</reference>
<sequence>MPVTGYDSVTGYDVVIVGGGPAGCILANRLSADPSVRVLLLEAGGPDHWWDLRIQLPLAMGFPVGNRTFDWRYESEPEPGLGMRRLHHPRGKVLGGSSSINGMLYERGHRASYDRWAREAGSEAWDYAHCEPYFRRLEGCVDEPRGTGRGRSGPQALNRGPAEGPIFDAFFEAAQQAGYKVVPDVNDDAQEGFSALDQAVRNGKRASAAVSYLHPVENRPNVDVECHATVSKVLFEGTRAVGVRYRDRNGQTHDVRASETILSAGAIATPQILQLSGVGDGEHLRGLGIPVVHHLPGVGESLQEHLAVHVQHRCTQPVSMSAIRNKSKWPGVVLDALVFGKGPGARNPMQAGGFVCSDFAEGGEPDLMFLLAPLAMNSSDESVEVSAHGYQMHVGVMRSEARGSVKIASPIPAVHPKILVNFLSDPKDRDRWINAIERARHLLGQPAFRDLDGGETIPGPHVRSGEEVMAWVRRTGRVGYHPSCTAAMGRGEMAVVDPDTLRVHGLDGLRVVDASIMPSLTNANTLAPTMMIAEKAADIIAGKAPLPPRLPERPRLVPRPETPIVPPSSPASSALPSGASLFADPGANVSAFRS</sequence>
<dbReference type="SUPFAM" id="SSF51905">
    <property type="entry name" value="FAD/NAD(P)-binding domain"/>
    <property type="match status" value="1"/>
</dbReference>
<dbReference type="InterPro" id="IPR007867">
    <property type="entry name" value="GMC_OxRtase_C"/>
</dbReference>
<accession>A0ABP9P283</accession>
<dbReference type="InterPro" id="IPR000172">
    <property type="entry name" value="GMC_OxRdtase_N"/>
</dbReference>
<feature type="compositionally biased region" description="Low complexity" evidence="6">
    <location>
        <begin position="570"/>
        <end position="580"/>
    </location>
</feature>
<dbReference type="PANTHER" id="PTHR11552:SF147">
    <property type="entry name" value="CHOLINE DEHYDROGENASE, MITOCHONDRIAL"/>
    <property type="match status" value="1"/>
</dbReference>
<evidence type="ECO:0000256" key="1">
    <source>
        <dbReference type="ARBA" id="ARBA00001974"/>
    </source>
</evidence>
<dbReference type="Pfam" id="PF05199">
    <property type="entry name" value="GMC_oxred_C"/>
    <property type="match status" value="1"/>
</dbReference>
<dbReference type="Proteomes" id="UP001500804">
    <property type="component" value="Unassembled WGS sequence"/>
</dbReference>
<evidence type="ECO:0000313" key="10">
    <source>
        <dbReference type="Proteomes" id="UP001500804"/>
    </source>
</evidence>
<evidence type="ECO:0000259" key="8">
    <source>
        <dbReference type="PROSITE" id="PS00624"/>
    </source>
</evidence>
<comment type="caution">
    <text evidence="9">The sequence shown here is derived from an EMBL/GenBank/DDBJ whole genome shotgun (WGS) entry which is preliminary data.</text>
</comment>
<feature type="domain" description="Glucose-methanol-choline oxidoreductase N-terminal" evidence="7">
    <location>
        <begin position="91"/>
        <end position="114"/>
    </location>
</feature>
<dbReference type="PROSITE" id="PS00623">
    <property type="entry name" value="GMC_OXRED_1"/>
    <property type="match status" value="1"/>
</dbReference>
<organism evidence="9 10">
    <name type="scientific">Pseudonocardia adelaidensis</name>
    <dbReference type="NCBI Taxonomy" id="648754"/>
    <lineage>
        <taxon>Bacteria</taxon>
        <taxon>Bacillati</taxon>
        <taxon>Actinomycetota</taxon>
        <taxon>Actinomycetes</taxon>
        <taxon>Pseudonocardiales</taxon>
        <taxon>Pseudonocardiaceae</taxon>
        <taxon>Pseudonocardia</taxon>
    </lineage>
</organism>
<protein>
    <submittedName>
        <fullName evidence="9">Choline dehydrogenase</fullName>
    </submittedName>
</protein>
<comment type="similarity">
    <text evidence="2 5">Belongs to the GMC oxidoreductase family.</text>
</comment>
<keyword evidence="3 5" id="KW-0285">Flavoprotein</keyword>
<evidence type="ECO:0000256" key="5">
    <source>
        <dbReference type="RuleBase" id="RU003968"/>
    </source>
</evidence>
<evidence type="ECO:0000256" key="3">
    <source>
        <dbReference type="ARBA" id="ARBA00022630"/>
    </source>
</evidence>
<feature type="compositionally biased region" description="Pro residues" evidence="6">
    <location>
        <begin position="560"/>
        <end position="569"/>
    </location>
</feature>
<evidence type="ECO:0000256" key="6">
    <source>
        <dbReference type="SAM" id="MobiDB-lite"/>
    </source>
</evidence>
<dbReference type="NCBIfam" id="NF002550">
    <property type="entry name" value="PRK02106.1"/>
    <property type="match status" value="1"/>
</dbReference>
<feature type="region of interest" description="Disordered" evidence="6">
    <location>
        <begin position="544"/>
        <end position="580"/>
    </location>
</feature>
<feature type="domain" description="Glucose-methanol-choline oxidoreductase N-terminal" evidence="8">
    <location>
        <begin position="265"/>
        <end position="279"/>
    </location>
</feature>
<dbReference type="EMBL" id="BAABJO010000044">
    <property type="protein sequence ID" value="GAA5139452.1"/>
    <property type="molecule type" value="Genomic_DNA"/>
</dbReference>
<comment type="cofactor">
    <cofactor evidence="1">
        <name>FAD</name>
        <dbReference type="ChEBI" id="CHEBI:57692"/>
    </cofactor>
</comment>
<dbReference type="InterPro" id="IPR012132">
    <property type="entry name" value="GMC_OxRdtase"/>
</dbReference>
<evidence type="ECO:0000256" key="2">
    <source>
        <dbReference type="ARBA" id="ARBA00010790"/>
    </source>
</evidence>
<name>A0ABP9P283_9PSEU</name>
<dbReference type="PROSITE" id="PS00624">
    <property type="entry name" value="GMC_OXRED_2"/>
    <property type="match status" value="1"/>
</dbReference>
<evidence type="ECO:0000259" key="7">
    <source>
        <dbReference type="PROSITE" id="PS00623"/>
    </source>
</evidence>
<dbReference type="PANTHER" id="PTHR11552">
    <property type="entry name" value="GLUCOSE-METHANOL-CHOLINE GMC OXIDOREDUCTASE"/>
    <property type="match status" value="1"/>
</dbReference>
<keyword evidence="10" id="KW-1185">Reference proteome</keyword>
<dbReference type="Gene3D" id="3.30.560.10">
    <property type="entry name" value="Glucose Oxidase, domain 3"/>
    <property type="match status" value="1"/>
</dbReference>
<dbReference type="InterPro" id="IPR036188">
    <property type="entry name" value="FAD/NAD-bd_sf"/>
</dbReference>
<keyword evidence="4 5" id="KW-0274">FAD</keyword>
<dbReference type="PIRSF" id="PIRSF000137">
    <property type="entry name" value="Alcohol_oxidase"/>
    <property type="match status" value="1"/>
</dbReference>
<dbReference type="SUPFAM" id="SSF54373">
    <property type="entry name" value="FAD-linked reductases, C-terminal domain"/>
    <property type="match status" value="1"/>
</dbReference>
<evidence type="ECO:0000313" key="9">
    <source>
        <dbReference type="EMBL" id="GAA5139452.1"/>
    </source>
</evidence>